<comment type="subcellular location">
    <subcellularLocation>
        <location evidence="1">Cell membrane</location>
    </subcellularLocation>
</comment>
<evidence type="ECO:0000256" key="8">
    <source>
        <dbReference type="ARBA" id="ARBA00038120"/>
    </source>
</evidence>
<keyword evidence="12" id="KW-1185">Reference proteome</keyword>
<evidence type="ECO:0000256" key="1">
    <source>
        <dbReference type="ARBA" id="ARBA00004236"/>
    </source>
</evidence>
<keyword evidence="3" id="KW-0328">Glycosyltransferase</keyword>
<dbReference type="Pfam" id="PF00535">
    <property type="entry name" value="Glycos_transf_2"/>
    <property type="match status" value="1"/>
</dbReference>
<feature type="domain" description="Glycosyltransferase 2-like" evidence="10">
    <location>
        <begin position="19"/>
        <end position="141"/>
    </location>
</feature>
<comment type="caution">
    <text evidence="11">The sequence shown here is derived from an EMBL/GenBank/DDBJ whole genome shotgun (WGS) entry which is preliminary data.</text>
</comment>
<dbReference type="PANTHER" id="PTHR43646:SF2">
    <property type="entry name" value="GLYCOSYLTRANSFERASE 2-LIKE DOMAIN-CONTAINING PROTEIN"/>
    <property type="match status" value="1"/>
</dbReference>
<dbReference type="Proteomes" id="UP001500213">
    <property type="component" value="Unassembled WGS sequence"/>
</dbReference>
<evidence type="ECO:0000313" key="11">
    <source>
        <dbReference type="EMBL" id="GAA4192590.1"/>
    </source>
</evidence>
<proteinExistence type="inferred from homology"/>
<comment type="pathway">
    <text evidence="7">Carotenoid biosynthesis; staphyloxanthin biosynthesis; staphyloxanthin from farnesyl diphosphate: step 4/5.</text>
</comment>
<dbReference type="InterPro" id="IPR029044">
    <property type="entry name" value="Nucleotide-diphossugar_trans"/>
</dbReference>
<evidence type="ECO:0000256" key="7">
    <source>
        <dbReference type="ARBA" id="ARBA00037904"/>
    </source>
</evidence>
<organism evidence="11 12">
    <name type="scientific">Gryllotalpicola kribbensis</name>
    <dbReference type="NCBI Taxonomy" id="993084"/>
    <lineage>
        <taxon>Bacteria</taxon>
        <taxon>Bacillati</taxon>
        <taxon>Actinomycetota</taxon>
        <taxon>Actinomycetes</taxon>
        <taxon>Micrococcales</taxon>
        <taxon>Microbacteriaceae</taxon>
        <taxon>Gryllotalpicola</taxon>
    </lineage>
</organism>
<dbReference type="InterPro" id="IPR001173">
    <property type="entry name" value="Glyco_trans_2-like"/>
</dbReference>
<evidence type="ECO:0000256" key="2">
    <source>
        <dbReference type="ARBA" id="ARBA00022475"/>
    </source>
</evidence>
<dbReference type="PANTHER" id="PTHR43646">
    <property type="entry name" value="GLYCOSYLTRANSFERASE"/>
    <property type="match status" value="1"/>
</dbReference>
<protein>
    <recommendedName>
        <fullName evidence="9">4,4'-diaponeurosporenoate glycosyltransferase</fullName>
    </recommendedName>
</protein>
<comment type="similarity">
    <text evidence="8">Belongs to the glycosyltransferase 2 family. CrtQ subfamily.</text>
</comment>
<evidence type="ECO:0000313" key="12">
    <source>
        <dbReference type="Proteomes" id="UP001500213"/>
    </source>
</evidence>
<sequence>MHSHMISSSRTLARRPRLSVVIPVLNEERIIDACLTALESQAEPPEQIIVVDNGSTDATPEIVRRHPDVTLLFEPVRGIGGARTRGFDGATGDVLARIDADTVVSPGWSVAARDAFARDPGLAAAGGPAVAQRLPVPLAKALYSAFRVFHRTLFRVPMIMYGHNMALRADVWQMIRPILSADDSISEDVDVTLAVLSTGGRIALLRDMRVEADVLRTLAPAKLARYWHADSETRRKYRELARAQ</sequence>
<comment type="function">
    <text evidence="6">Catalyzes the glycosylation of 4,4'-diaponeurosporenoate, i.e. the esterification of glucose at the C1'' position with the carboxyl group of 4,4'-diaponeurosporenic acid, to form glycosyl-4,4'-diaponeurosporenoate. This is a step in the biosynthesis of staphyloxanthin, an orange pigment present in most staphylococci strains.</text>
</comment>
<keyword evidence="4" id="KW-0808">Transferase</keyword>
<dbReference type="EMBL" id="BAABBX010000016">
    <property type="protein sequence ID" value="GAA4192590.1"/>
    <property type="molecule type" value="Genomic_DNA"/>
</dbReference>
<reference evidence="12" key="1">
    <citation type="journal article" date="2019" name="Int. J. Syst. Evol. Microbiol.">
        <title>The Global Catalogue of Microorganisms (GCM) 10K type strain sequencing project: providing services to taxonomists for standard genome sequencing and annotation.</title>
        <authorList>
            <consortium name="The Broad Institute Genomics Platform"/>
            <consortium name="The Broad Institute Genome Sequencing Center for Infectious Disease"/>
            <person name="Wu L."/>
            <person name="Ma J."/>
        </authorList>
    </citation>
    <scope>NUCLEOTIDE SEQUENCE [LARGE SCALE GENOMIC DNA]</scope>
    <source>
        <strain evidence="12">JCM 17593</strain>
    </source>
</reference>
<evidence type="ECO:0000256" key="4">
    <source>
        <dbReference type="ARBA" id="ARBA00022679"/>
    </source>
</evidence>
<evidence type="ECO:0000256" key="9">
    <source>
        <dbReference type="ARBA" id="ARBA00040345"/>
    </source>
</evidence>
<name>A0ABP8AX59_9MICO</name>
<dbReference type="SUPFAM" id="SSF53448">
    <property type="entry name" value="Nucleotide-diphospho-sugar transferases"/>
    <property type="match status" value="1"/>
</dbReference>
<keyword evidence="2" id="KW-1003">Cell membrane</keyword>
<evidence type="ECO:0000256" key="5">
    <source>
        <dbReference type="ARBA" id="ARBA00023136"/>
    </source>
</evidence>
<dbReference type="CDD" id="cd00761">
    <property type="entry name" value="Glyco_tranf_GTA_type"/>
    <property type="match status" value="1"/>
</dbReference>
<keyword evidence="5" id="KW-0472">Membrane</keyword>
<evidence type="ECO:0000256" key="3">
    <source>
        <dbReference type="ARBA" id="ARBA00022676"/>
    </source>
</evidence>
<evidence type="ECO:0000256" key="6">
    <source>
        <dbReference type="ARBA" id="ARBA00037281"/>
    </source>
</evidence>
<accession>A0ABP8AX59</accession>
<dbReference type="Gene3D" id="3.90.550.10">
    <property type="entry name" value="Spore Coat Polysaccharide Biosynthesis Protein SpsA, Chain A"/>
    <property type="match status" value="1"/>
</dbReference>
<gene>
    <name evidence="11" type="ORF">GCM10022288_25050</name>
</gene>
<evidence type="ECO:0000259" key="10">
    <source>
        <dbReference type="Pfam" id="PF00535"/>
    </source>
</evidence>